<feature type="compositionally biased region" description="Polar residues" evidence="7">
    <location>
        <begin position="395"/>
        <end position="415"/>
    </location>
</feature>
<comment type="catalytic activity">
    <reaction evidence="6">
        <text>ATP + H2O = ADP + phosphate + H(+)</text>
        <dbReference type="Rhea" id="RHEA:13065"/>
        <dbReference type="ChEBI" id="CHEBI:15377"/>
        <dbReference type="ChEBI" id="CHEBI:15378"/>
        <dbReference type="ChEBI" id="CHEBI:30616"/>
        <dbReference type="ChEBI" id="CHEBI:43474"/>
        <dbReference type="ChEBI" id="CHEBI:456216"/>
        <dbReference type="EC" id="3.6.4.13"/>
    </reaction>
</comment>
<dbReference type="EMBL" id="BEZZ01002836">
    <property type="protein sequence ID" value="GCC18012.1"/>
    <property type="molecule type" value="Genomic_DNA"/>
</dbReference>
<dbReference type="GO" id="GO:0003723">
    <property type="term" value="F:RNA binding"/>
    <property type="evidence" value="ECO:0007669"/>
    <property type="project" value="TreeGrafter"/>
</dbReference>
<dbReference type="SMART" id="SM00847">
    <property type="entry name" value="HA2"/>
    <property type="match status" value="1"/>
</dbReference>
<organism evidence="9 10">
    <name type="scientific">Chiloscyllium punctatum</name>
    <name type="common">Brownbanded bambooshark</name>
    <name type="synonym">Hemiscyllium punctatum</name>
    <dbReference type="NCBI Taxonomy" id="137246"/>
    <lineage>
        <taxon>Eukaryota</taxon>
        <taxon>Metazoa</taxon>
        <taxon>Chordata</taxon>
        <taxon>Craniata</taxon>
        <taxon>Vertebrata</taxon>
        <taxon>Chondrichthyes</taxon>
        <taxon>Elasmobranchii</taxon>
        <taxon>Galeomorphii</taxon>
        <taxon>Galeoidea</taxon>
        <taxon>Orectolobiformes</taxon>
        <taxon>Hemiscylliidae</taxon>
        <taxon>Chiloscyllium</taxon>
    </lineage>
</organism>
<proteinExistence type="predicted"/>
<feature type="compositionally biased region" description="Polar residues" evidence="7">
    <location>
        <begin position="71"/>
        <end position="80"/>
    </location>
</feature>
<dbReference type="Gene3D" id="1.10.10.2130">
    <property type="entry name" value="DEAH helicase family, winged-helix domain"/>
    <property type="match status" value="1"/>
</dbReference>
<dbReference type="PANTHER" id="PTHR18934:SF83">
    <property type="entry name" value="PRE-MRNA-SPLICING FACTOR ATP-DEPENDENT RNA HELICASE DHX16"/>
    <property type="match status" value="1"/>
</dbReference>
<dbReference type="GO" id="GO:0005524">
    <property type="term" value="F:ATP binding"/>
    <property type="evidence" value="ECO:0007669"/>
    <property type="project" value="UniProtKB-KW"/>
</dbReference>
<dbReference type="GO" id="GO:0016787">
    <property type="term" value="F:hydrolase activity"/>
    <property type="evidence" value="ECO:0007669"/>
    <property type="project" value="UniProtKB-KW"/>
</dbReference>
<dbReference type="InterPro" id="IPR042035">
    <property type="entry name" value="DEAH_win-hel_dom"/>
</dbReference>
<dbReference type="GO" id="GO:0071013">
    <property type="term" value="C:catalytic step 2 spliceosome"/>
    <property type="evidence" value="ECO:0007669"/>
    <property type="project" value="TreeGrafter"/>
</dbReference>
<dbReference type="InterPro" id="IPR027417">
    <property type="entry name" value="P-loop_NTPase"/>
</dbReference>
<accession>A0A401RIM8</accession>
<reference evidence="9 10" key="1">
    <citation type="journal article" date="2018" name="Nat. Ecol. Evol.">
        <title>Shark genomes provide insights into elasmobranch evolution and the origin of vertebrates.</title>
        <authorList>
            <person name="Hara Y"/>
            <person name="Yamaguchi K"/>
            <person name="Onimaru K"/>
            <person name="Kadota M"/>
            <person name="Koyanagi M"/>
            <person name="Keeley SD"/>
            <person name="Tatsumi K"/>
            <person name="Tanaka K"/>
            <person name="Motone F"/>
            <person name="Kageyama Y"/>
            <person name="Nozu R"/>
            <person name="Adachi N"/>
            <person name="Nishimura O"/>
            <person name="Nakagawa R"/>
            <person name="Tanegashima C"/>
            <person name="Kiyatake I"/>
            <person name="Matsumoto R"/>
            <person name="Murakumo K"/>
            <person name="Nishida K"/>
            <person name="Terakita A"/>
            <person name="Kuratani S"/>
            <person name="Sato K"/>
            <person name="Hyodo S Kuraku.S."/>
        </authorList>
    </citation>
    <scope>NUCLEOTIDE SEQUENCE [LARGE SCALE GENOMIC DNA]</scope>
</reference>
<protein>
    <recommendedName>
        <fullName evidence="1">RNA helicase</fullName>
        <ecNumber evidence="1">3.6.4.13</ecNumber>
    </recommendedName>
</protein>
<feature type="compositionally biased region" description="Polar residues" evidence="7">
    <location>
        <begin position="579"/>
        <end position="598"/>
    </location>
</feature>
<dbReference type="Pfam" id="PF13914">
    <property type="entry name" value="Phostensin"/>
    <property type="match status" value="1"/>
</dbReference>
<evidence type="ECO:0000256" key="5">
    <source>
        <dbReference type="ARBA" id="ARBA00022840"/>
    </source>
</evidence>
<feature type="compositionally biased region" description="Basic and acidic residues" evidence="7">
    <location>
        <begin position="890"/>
        <end position="943"/>
    </location>
</feature>
<keyword evidence="4" id="KW-0347">Helicase</keyword>
<dbReference type="InterPro" id="IPR025907">
    <property type="entry name" value="Phostensin/Taperin_PP1-bd_dom"/>
</dbReference>
<dbReference type="EC" id="3.6.4.13" evidence="1"/>
<evidence type="ECO:0000256" key="4">
    <source>
        <dbReference type="ARBA" id="ARBA00022806"/>
    </source>
</evidence>
<dbReference type="Pfam" id="PF07717">
    <property type="entry name" value="OB_NTP_bind"/>
    <property type="match status" value="1"/>
</dbReference>
<feature type="domain" description="Helicase-associated" evidence="8">
    <location>
        <begin position="1236"/>
        <end position="1311"/>
    </location>
</feature>
<dbReference type="FunFam" id="1.10.10.2130:FF:000001">
    <property type="entry name" value="Pre-mRNA-splicing factor ATP-dependent RNA helicase"/>
    <property type="match status" value="1"/>
</dbReference>
<dbReference type="OrthoDB" id="10025033at2759"/>
<gene>
    <name evidence="9" type="ORF">chiPu_0020705</name>
</gene>
<keyword evidence="2" id="KW-0547">Nucleotide-binding</keyword>
<feature type="region of interest" description="Disordered" evidence="7">
    <location>
        <begin position="828"/>
        <end position="943"/>
    </location>
</feature>
<comment type="caution">
    <text evidence="9">The sequence shown here is derived from an EMBL/GenBank/DDBJ whole genome shotgun (WGS) entry which is preliminary data.</text>
</comment>
<feature type="compositionally biased region" description="Low complexity" evidence="7">
    <location>
        <begin position="416"/>
        <end position="442"/>
    </location>
</feature>
<dbReference type="SUPFAM" id="SSF52540">
    <property type="entry name" value="P-loop containing nucleoside triphosphate hydrolases"/>
    <property type="match status" value="2"/>
</dbReference>
<dbReference type="Pfam" id="PF13916">
    <property type="entry name" value="Phostensin_N"/>
    <property type="match status" value="1"/>
</dbReference>
<feature type="region of interest" description="Disordered" evidence="7">
    <location>
        <begin position="218"/>
        <end position="611"/>
    </location>
</feature>
<dbReference type="GO" id="GO:0019902">
    <property type="term" value="F:phosphatase binding"/>
    <property type="evidence" value="ECO:0007669"/>
    <property type="project" value="InterPro"/>
</dbReference>
<dbReference type="InterPro" id="IPR007502">
    <property type="entry name" value="Helicase-assoc_dom"/>
</dbReference>
<dbReference type="Pfam" id="PF04408">
    <property type="entry name" value="WHD_HA2"/>
    <property type="match status" value="1"/>
</dbReference>
<evidence type="ECO:0000313" key="9">
    <source>
        <dbReference type="EMBL" id="GCC18012.1"/>
    </source>
</evidence>
<evidence type="ECO:0000256" key="7">
    <source>
        <dbReference type="SAM" id="MobiDB-lite"/>
    </source>
</evidence>
<feature type="compositionally biased region" description="Gly residues" evidence="7">
    <location>
        <begin position="325"/>
        <end position="342"/>
    </location>
</feature>
<evidence type="ECO:0000256" key="6">
    <source>
        <dbReference type="ARBA" id="ARBA00047984"/>
    </source>
</evidence>
<dbReference type="Gene3D" id="3.40.50.300">
    <property type="entry name" value="P-loop containing nucleotide triphosphate hydrolases"/>
    <property type="match status" value="1"/>
</dbReference>
<feature type="region of interest" description="Disordered" evidence="7">
    <location>
        <begin position="53"/>
        <end position="82"/>
    </location>
</feature>
<feature type="region of interest" description="Disordered" evidence="7">
    <location>
        <begin position="986"/>
        <end position="1023"/>
    </location>
</feature>
<feature type="region of interest" description="Disordered" evidence="7">
    <location>
        <begin position="1"/>
        <end position="32"/>
    </location>
</feature>
<dbReference type="OMA" id="HAEERIS"/>
<dbReference type="Proteomes" id="UP000287033">
    <property type="component" value="Unassembled WGS sequence"/>
</dbReference>
<dbReference type="InterPro" id="IPR011709">
    <property type="entry name" value="DEAD-box_helicase_OB_fold"/>
</dbReference>
<keyword evidence="10" id="KW-1185">Reference proteome</keyword>
<feature type="compositionally biased region" description="Pro residues" evidence="7">
    <location>
        <begin position="459"/>
        <end position="473"/>
    </location>
</feature>
<feature type="region of interest" description="Disordered" evidence="7">
    <location>
        <begin position="158"/>
        <end position="190"/>
    </location>
</feature>
<feature type="compositionally biased region" description="Low complexity" evidence="7">
    <location>
        <begin position="374"/>
        <end position="388"/>
    </location>
</feature>
<feature type="compositionally biased region" description="Basic and acidic residues" evidence="7">
    <location>
        <begin position="987"/>
        <end position="1023"/>
    </location>
</feature>
<dbReference type="PANTHER" id="PTHR18934">
    <property type="entry name" value="ATP-DEPENDENT RNA HELICASE"/>
    <property type="match status" value="1"/>
</dbReference>
<feature type="compositionally biased region" description="Basic and acidic residues" evidence="7">
    <location>
        <begin position="11"/>
        <end position="32"/>
    </location>
</feature>
<sequence>MTSPPQWKVQLLERKRRDEEEGRRREKEEQERLARIPAWKREIIERRRARLWPGSSPSEVPAEGQAGPSLTGCTAKTGTDGTEPEACVAVATDCVVVWENIGPLCQNHFIQREKQRKSGLELEQAPLGVPGTELSSHAPGVTAILGDDMTIIESGPGLAGTKGKPPSVNGDAGQHGACQPDLRSPLSRSAEGLNSFGRCQAEVGAEGPGRGSVTRLLSRFGQRGRPRVAEGGGGEEAPARPSRSRSTENILERRGRSGAASSSVPPGCAHAPGRGRRPQSRSPPSPPRTVSAFRSHFEARSATETPGRAYPISEEAQVTRLGSRGLVGEGGGGEGGQPGPVSGGSRRPDPDSGSGPAGDIKAEPGEAQALADGEALPPEQPQQPQLEASAPFLLSSPTSPDNVSALSSPRPQQPVSAASSSCAEQAPAAAASCLPAVTSAAATDRRHTREAGPSGGQPMPGPERPPVPDPGPEPDATRGEPSSDMSGPQPPTAGPREARLPAFTVRASRGRGGRGGARDTEGTTDGGQGLKGTWSPTPSRLAPGAVTEDGEGRLRPIFSPAPQRKSGRTITINPRKMATSKSPPSGSAATTENGTSGTPPAVSPATPAKKRYPTAEEIQVIGGYLTLQRSCLVKSGVSRGKFSISFNDGELETTFEYPSELALLSELGPDREDSEETPAVVTSRNREPANAIAADDEDEEEVEEGVLARRLGVDKTSSVGAAVRRKPLLVDTTMGSLEKWVNDELHQLLGLSDKYVAQFLIGTAQRSDSVADFIRRLEDTGTIDITQGVRRFADELWTKIPRTQKAEKAARAVEREALAMQQKNRTYLLLEDSEDSGPEEKQSHSKGKRGKRKHIRKKRAASSESDSDHKMKRNPSPQKLSGSEEEEWEKEEKDRLKDLEERDAFAERIKQRDKDRTRNILERSDKKAYEEAQKRLKMGEEDRRAMIPELRKRSRRDYLGKREQEKLEDLEAEILDDEYLFSATDLSNREKQQLDYKKKKVPDRYEEPKADDKHAPRDEQRRWEEEHMDAALLKFGARDARERNQQKEYEFVLEEDEMIDFVTTVTMQGTVSKDEKAEMSEAEKQKMTLQEVRRSLPVFPYRQDLLAAIAEHQILIIEGETGSGKTTQIPQYLYEEGYTAGGMKIGCTQPRRVAAMSVAARASANQRAGRAGRVAAGKCFRLYTAWAFKHEMEETSIPEIQRTNLGNVVLLLKSLGINDLIHFDFMDPPPHETLVLALEQLYALGALNHLGELTKLGRRMAELPVDPMLSKMILASESYSPTLLSHSAALFIHYSLPPAITAGFFYHTARLTRTGYKTVKHQQAVYVHPNSSLFEEQPRWLIYHELVFTTKEFMRQVIEIDSGWLLEVAPHYYKSKELQDAASKKMPKKVGKTREELG</sequence>
<keyword evidence="5" id="KW-0067">ATP-binding</keyword>
<evidence type="ECO:0000256" key="2">
    <source>
        <dbReference type="ARBA" id="ARBA00022741"/>
    </source>
</evidence>
<feature type="compositionally biased region" description="Basic residues" evidence="7">
    <location>
        <begin position="844"/>
        <end position="860"/>
    </location>
</feature>
<dbReference type="STRING" id="137246.A0A401RIM8"/>
<evidence type="ECO:0000256" key="1">
    <source>
        <dbReference type="ARBA" id="ARBA00012552"/>
    </source>
</evidence>
<evidence type="ECO:0000256" key="3">
    <source>
        <dbReference type="ARBA" id="ARBA00022801"/>
    </source>
</evidence>
<keyword evidence="3" id="KW-0378">Hydrolase</keyword>
<dbReference type="GO" id="GO:0003724">
    <property type="term" value="F:RNA helicase activity"/>
    <property type="evidence" value="ECO:0007669"/>
    <property type="project" value="UniProtKB-EC"/>
</dbReference>
<dbReference type="InterPro" id="IPR048333">
    <property type="entry name" value="HA2_WH"/>
</dbReference>
<evidence type="ECO:0000259" key="8">
    <source>
        <dbReference type="SMART" id="SM00847"/>
    </source>
</evidence>
<dbReference type="InterPro" id="IPR025903">
    <property type="entry name" value="Phostensin/Taperin_N_dom"/>
</dbReference>
<name>A0A401RIM8_CHIPU</name>
<evidence type="ECO:0000313" key="10">
    <source>
        <dbReference type="Proteomes" id="UP000287033"/>
    </source>
</evidence>